<sequence>MLFAAGATVMSASFATAEEPASGQTDLPAALDTSGQALETVLLPTGDRVRMQPDGTIGVLPAEGREDVGFLAVPAADGSGDTIIVPRDRADELRSGAEDSRRYNITGLIADGHADAADVETSRLEQYAGLPPTTDDAGVEGAQTFTVTITDRSGGVPGNNFVRWYDTADVDRNGTLEFDADGNATADLAPGTYLLTYSFGNDATDTEAAESIHGIGHVVIGDQDMGLLLDGGKAEPVTVEVERPDATQAGSVLALDAIAPDGSGVNSTSFDSDAIDHYLMPQADVPGYDLGFRYQQTLTGTEGGPYEYNLTFAQHGGIPDDTSFSVADDELAAVQTEYLGFGKDADGLTCKIGDHAVQSIGMRICFLTDRSFPSERLELFTADPAIEWSNLIEGGRYDADDDLVDGFQERANFVFEPGETERTFPHGPLTAGASAMPLYNDDGVTQSEGFADLGASVNGERVNLIGYTGDATLLLDGEQVDQVTGIDPSAGFGFDLTGAAAGRYTLAVDGTREETAETGPFATTSAVEWTFDLDPAAMNPEGYQVVALPAVGFNVDGVDGGWTEDRHQELTLELTNVEGEAVTAREMTFEVSYDDGRTWTEIDIDESTGTVELDHPANAEYVSTRMTATDEAGTEVTQTTTRAYGLR</sequence>
<name>A0A1G6WXN7_9ACTN</name>
<keyword evidence="2" id="KW-1185">Reference proteome</keyword>
<organism evidence="1 2">
    <name type="scientific">Glycomyces harbinensis</name>
    <dbReference type="NCBI Taxonomy" id="58114"/>
    <lineage>
        <taxon>Bacteria</taxon>
        <taxon>Bacillati</taxon>
        <taxon>Actinomycetota</taxon>
        <taxon>Actinomycetes</taxon>
        <taxon>Glycomycetales</taxon>
        <taxon>Glycomycetaceae</taxon>
        <taxon>Glycomyces</taxon>
    </lineage>
</organism>
<proteinExistence type="predicted"/>
<evidence type="ECO:0000313" key="1">
    <source>
        <dbReference type="EMBL" id="SDD70672.1"/>
    </source>
</evidence>
<dbReference type="STRING" id="58114.SAMN05216270_106265"/>
<accession>A0A1G6WXN7</accession>
<evidence type="ECO:0000313" key="2">
    <source>
        <dbReference type="Proteomes" id="UP000198949"/>
    </source>
</evidence>
<dbReference type="EMBL" id="FNAD01000006">
    <property type="protein sequence ID" value="SDD70672.1"/>
    <property type="molecule type" value="Genomic_DNA"/>
</dbReference>
<reference evidence="2" key="1">
    <citation type="submission" date="2016-10" db="EMBL/GenBank/DDBJ databases">
        <authorList>
            <person name="Varghese N."/>
            <person name="Submissions S."/>
        </authorList>
    </citation>
    <scope>NUCLEOTIDE SEQUENCE [LARGE SCALE GENOMIC DNA]</scope>
    <source>
        <strain evidence="2">CGMCC 4.3516</strain>
    </source>
</reference>
<dbReference type="Proteomes" id="UP000198949">
    <property type="component" value="Unassembled WGS sequence"/>
</dbReference>
<gene>
    <name evidence="1" type="ORF">SAMN05216270_106265</name>
</gene>
<dbReference type="AlphaFoldDB" id="A0A1G6WXN7"/>
<protein>
    <submittedName>
        <fullName evidence="1">Uncharacterized protein</fullName>
    </submittedName>
</protein>